<dbReference type="EMBL" id="CP032624">
    <property type="protein sequence ID" value="AYG02189.1"/>
    <property type="molecule type" value="Genomic_DNA"/>
</dbReference>
<evidence type="ECO:0000259" key="1">
    <source>
        <dbReference type="Pfam" id="PF00561"/>
    </source>
</evidence>
<dbReference type="InterPro" id="IPR050228">
    <property type="entry name" value="Carboxylesterase_BioH"/>
</dbReference>
<dbReference type="InterPro" id="IPR029058">
    <property type="entry name" value="AB_hydrolase_fold"/>
</dbReference>
<dbReference type="Gene3D" id="3.40.50.1820">
    <property type="entry name" value="alpha/beta hydrolase"/>
    <property type="match status" value="1"/>
</dbReference>
<accession>A0A387BLW0</accession>
<dbReference type="OrthoDB" id="63519at2"/>
<gene>
    <name evidence="2" type="ORF">D7I44_00675</name>
</gene>
<organism evidence="2 3">
    <name type="scientific">Gryllotalpicola protaetiae</name>
    <dbReference type="NCBI Taxonomy" id="2419771"/>
    <lineage>
        <taxon>Bacteria</taxon>
        <taxon>Bacillati</taxon>
        <taxon>Actinomycetota</taxon>
        <taxon>Actinomycetes</taxon>
        <taxon>Micrococcales</taxon>
        <taxon>Microbacteriaceae</taxon>
        <taxon>Gryllotalpicola</taxon>
    </lineage>
</organism>
<dbReference type="InterPro" id="IPR000073">
    <property type="entry name" value="AB_hydrolase_1"/>
</dbReference>
<sequence length="264" mass="28116">MGGASRVLTTGGGINVSYSVFDGDSPAIVILHGLAGSSREFIPTASALSPRQVILIDQRGHGHSTRVPADTSRTAFVEDVVRVIEAESSQPVDLVGQSMGAHTAMLVAAARRDLVRRLVLLEGNEGGGSAEDHAALGDYFRSWEVPFASREAAAAALGDGPLAQAWVADLEERPDGLYPRFDADVMVATITAVAVPRWQEWQSVTAPTLVVYADGGMFTEEQKADFVARGVNVTRVDLDGASHDAHLDAFDQWMAALTEFLTAR</sequence>
<dbReference type="KEGG" id="gry:D7I44_00675"/>
<evidence type="ECO:0000313" key="2">
    <source>
        <dbReference type="EMBL" id="AYG02189.1"/>
    </source>
</evidence>
<dbReference type="AlphaFoldDB" id="A0A387BLW0"/>
<keyword evidence="2" id="KW-0378">Hydrolase</keyword>
<keyword evidence="3" id="KW-1185">Reference proteome</keyword>
<dbReference type="PANTHER" id="PTHR43194">
    <property type="entry name" value="HYDROLASE ALPHA/BETA FOLD FAMILY"/>
    <property type="match status" value="1"/>
</dbReference>
<dbReference type="Pfam" id="PF00561">
    <property type="entry name" value="Abhydrolase_1"/>
    <property type="match status" value="1"/>
</dbReference>
<evidence type="ECO:0000313" key="3">
    <source>
        <dbReference type="Proteomes" id="UP000275069"/>
    </source>
</evidence>
<feature type="domain" description="AB hydrolase-1" evidence="1">
    <location>
        <begin position="26"/>
        <end position="248"/>
    </location>
</feature>
<proteinExistence type="predicted"/>
<dbReference type="GO" id="GO:0016787">
    <property type="term" value="F:hydrolase activity"/>
    <property type="evidence" value="ECO:0007669"/>
    <property type="project" value="UniProtKB-KW"/>
</dbReference>
<protein>
    <submittedName>
        <fullName evidence="2">Alpha/beta hydrolase</fullName>
    </submittedName>
</protein>
<name>A0A387BLW0_9MICO</name>
<dbReference type="Proteomes" id="UP000275069">
    <property type="component" value="Chromosome"/>
</dbReference>
<dbReference type="SUPFAM" id="SSF53474">
    <property type="entry name" value="alpha/beta-Hydrolases"/>
    <property type="match status" value="1"/>
</dbReference>
<dbReference type="PANTHER" id="PTHR43194:SF2">
    <property type="entry name" value="PEROXISOMAL MEMBRANE PROTEIN LPX1"/>
    <property type="match status" value="1"/>
</dbReference>
<reference evidence="2 3" key="1">
    <citation type="submission" date="2018-09" db="EMBL/GenBank/DDBJ databases">
        <title>Genome sequencing of strain 2DFW10M-5.</title>
        <authorList>
            <person name="Heo J."/>
            <person name="Kim S.-J."/>
            <person name="Kwon S.-W."/>
        </authorList>
    </citation>
    <scope>NUCLEOTIDE SEQUENCE [LARGE SCALE GENOMIC DNA]</scope>
    <source>
        <strain evidence="2 3">2DFW10M-5</strain>
    </source>
</reference>